<dbReference type="EMBL" id="UZAF01019556">
    <property type="protein sequence ID" value="VDO61389.1"/>
    <property type="molecule type" value="Genomic_DNA"/>
</dbReference>
<evidence type="ECO:0000313" key="1">
    <source>
        <dbReference type="EMBL" id="VDO61389.1"/>
    </source>
</evidence>
<proteinExistence type="predicted"/>
<sequence length="108" mass="12030">MIIAKFSIRCRNGGHRVFCATQIVRGNVVEIFRNAAGDRRTVLKTVIIVEMTTSHAITVLPQPCLHFLIDRYASFGYVPRRLCCSGSFSAIQSVTLGSVTRWLQPNSC</sequence>
<name>A0A3P7X5U5_HAEPC</name>
<reference evidence="1 2" key="1">
    <citation type="submission" date="2018-11" db="EMBL/GenBank/DDBJ databases">
        <authorList>
            <consortium name="Pathogen Informatics"/>
        </authorList>
    </citation>
    <scope>NUCLEOTIDE SEQUENCE [LARGE SCALE GENOMIC DNA]</scope>
    <source>
        <strain evidence="1 2">MHpl1</strain>
    </source>
</reference>
<organism evidence="1 2">
    <name type="scientific">Haemonchus placei</name>
    <name type="common">Barber's pole worm</name>
    <dbReference type="NCBI Taxonomy" id="6290"/>
    <lineage>
        <taxon>Eukaryota</taxon>
        <taxon>Metazoa</taxon>
        <taxon>Ecdysozoa</taxon>
        <taxon>Nematoda</taxon>
        <taxon>Chromadorea</taxon>
        <taxon>Rhabditida</taxon>
        <taxon>Rhabditina</taxon>
        <taxon>Rhabditomorpha</taxon>
        <taxon>Strongyloidea</taxon>
        <taxon>Trichostrongylidae</taxon>
        <taxon>Haemonchus</taxon>
    </lineage>
</organism>
<dbReference type="AlphaFoldDB" id="A0A3P7X5U5"/>
<keyword evidence="2" id="KW-1185">Reference proteome</keyword>
<evidence type="ECO:0000313" key="2">
    <source>
        <dbReference type="Proteomes" id="UP000268014"/>
    </source>
</evidence>
<dbReference type="Proteomes" id="UP000268014">
    <property type="component" value="Unassembled WGS sequence"/>
</dbReference>
<gene>
    <name evidence="1" type="ORF">HPLM_LOCUS16727</name>
</gene>
<protein>
    <submittedName>
        <fullName evidence="1">Uncharacterized protein</fullName>
    </submittedName>
</protein>
<accession>A0A3P7X5U5</accession>